<keyword evidence="1" id="KW-1133">Transmembrane helix</keyword>
<accession>A0A7W5UH22</accession>
<dbReference type="EMBL" id="JACICA010000001">
    <property type="protein sequence ID" value="MBB3701790.1"/>
    <property type="molecule type" value="Genomic_DNA"/>
</dbReference>
<protein>
    <submittedName>
        <fullName evidence="2">Uncharacterized protein</fullName>
    </submittedName>
</protein>
<dbReference type="AlphaFoldDB" id="A0A7W5UH22"/>
<proteinExistence type="predicted"/>
<evidence type="ECO:0000256" key="1">
    <source>
        <dbReference type="SAM" id="Phobius"/>
    </source>
</evidence>
<sequence>MKNANYSFKKRIIKVLLFYFSNVFCDLFGAVAHLLLLFRKKRENPIDTIKQLSLNLF</sequence>
<dbReference type="Proteomes" id="UP000541425">
    <property type="component" value="Unassembled WGS sequence"/>
</dbReference>
<comment type="caution">
    <text evidence="2">The sequence shown here is derived from an EMBL/GenBank/DDBJ whole genome shotgun (WGS) entry which is preliminary data.</text>
</comment>
<evidence type="ECO:0000313" key="3">
    <source>
        <dbReference type="Proteomes" id="UP000541425"/>
    </source>
</evidence>
<name>A0A7W5UH22_9BACT</name>
<organism evidence="2 3">
    <name type="scientific">Alloprevotella rava</name>
    <dbReference type="NCBI Taxonomy" id="671218"/>
    <lineage>
        <taxon>Bacteria</taxon>
        <taxon>Pseudomonadati</taxon>
        <taxon>Bacteroidota</taxon>
        <taxon>Bacteroidia</taxon>
        <taxon>Bacteroidales</taxon>
        <taxon>Prevotellaceae</taxon>
        <taxon>Alloprevotella</taxon>
    </lineage>
</organism>
<gene>
    <name evidence="2" type="ORF">FHS60_000232</name>
</gene>
<keyword evidence="1" id="KW-0472">Membrane</keyword>
<feature type="transmembrane region" description="Helical" evidence="1">
    <location>
        <begin position="12"/>
        <end position="38"/>
    </location>
</feature>
<keyword evidence="1" id="KW-0812">Transmembrane</keyword>
<evidence type="ECO:0000313" key="2">
    <source>
        <dbReference type="EMBL" id="MBB3701790.1"/>
    </source>
</evidence>
<reference evidence="2 3" key="1">
    <citation type="submission" date="2020-08" db="EMBL/GenBank/DDBJ databases">
        <title>Genomic Encyclopedia of Type Strains, Phase IV (KMG-IV): sequencing the most valuable type-strain genomes for metagenomic binning, comparative biology and taxonomic classification.</title>
        <authorList>
            <person name="Goeker M."/>
        </authorList>
    </citation>
    <scope>NUCLEOTIDE SEQUENCE [LARGE SCALE GENOMIC DNA]</scope>
    <source>
        <strain evidence="2 3">DSM 22548</strain>
    </source>
</reference>